<evidence type="ECO:0000256" key="1">
    <source>
        <dbReference type="SAM" id="SignalP"/>
    </source>
</evidence>
<dbReference type="EMBL" id="LODT01000031">
    <property type="protein sequence ID" value="KYQ91963.1"/>
    <property type="molecule type" value="Genomic_DNA"/>
</dbReference>
<accession>A0A151ZDD1</accession>
<dbReference type="InParanoid" id="A0A151ZDD1"/>
<dbReference type="Proteomes" id="UP000076078">
    <property type="component" value="Unassembled WGS sequence"/>
</dbReference>
<organism evidence="2 3">
    <name type="scientific">Tieghemostelium lacteum</name>
    <name type="common">Slime mold</name>
    <name type="synonym">Dictyostelium lacteum</name>
    <dbReference type="NCBI Taxonomy" id="361077"/>
    <lineage>
        <taxon>Eukaryota</taxon>
        <taxon>Amoebozoa</taxon>
        <taxon>Evosea</taxon>
        <taxon>Eumycetozoa</taxon>
        <taxon>Dictyostelia</taxon>
        <taxon>Dictyosteliales</taxon>
        <taxon>Raperosteliaceae</taxon>
        <taxon>Tieghemostelium</taxon>
    </lineage>
</organism>
<protein>
    <submittedName>
        <fullName evidence="2">Uncharacterized protein</fullName>
    </submittedName>
</protein>
<gene>
    <name evidence="2" type="ORF">DLAC_06779</name>
</gene>
<feature type="chain" id="PRO_5007593153" evidence="1">
    <location>
        <begin position="24"/>
        <end position="279"/>
    </location>
</feature>
<sequence>MLIMIQVVFIVLLLNITQYLTNATEPIILRYTEPERIYEDEPNYCYVNYYMEFEKFKFSKISGKYYETHTAEGLTRSPITKINLEFKFPLNLDIEKFYFSFDDGKEIEKYYPEYLCKIQPKCIGYNSKYTDWWFIFAKSYNPTNPQEGPAKGGYIYADSNGMIMELNDKVNTVQDFSTDTKRINDMLNIHISSAFNYNEKLIRECAECPDEYHVNFKTSECNENMYAQTWYHDTIYRKKDNSIYQKHLDYRHSHSKYLITVNTENGDGYHYAYFFFIYY</sequence>
<feature type="signal peptide" evidence="1">
    <location>
        <begin position="1"/>
        <end position="23"/>
    </location>
</feature>
<comment type="caution">
    <text evidence="2">The sequence shown here is derived from an EMBL/GenBank/DDBJ whole genome shotgun (WGS) entry which is preliminary data.</text>
</comment>
<proteinExistence type="predicted"/>
<evidence type="ECO:0000313" key="2">
    <source>
        <dbReference type="EMBL" id="KYQ91963.1"/>
    </source>
</evidence>
<keyword evidence="3" id="KW-1185">Reference proteome</keyword>
<keyword evidence="1" id="KW-0732">Signal</keyword>
<evidence type="ECO:0000313" key="3">
    <source>
        <dbReference type="Proteomes" id="UP000076078"/>
    </source>
</evidence>
<dbReference type="AlphaFoldDB" id="A0A151ZDD1"/>
<name>A0A151ZDD1_TIELA</name>
<reference evidence="2 3" key="1">
    <citation type="submission" date="2015-12" db="EMBL/GenBank/DDBJ databases">
        <title>Dictyostelia acquired genes for synthesis and detection of signals that induce cell-type specialization by lateral gene transfer from prokaryotes.</title>
        <authorList>
            <person name="Gloeckner G."/>
            <person name="Schaap P."/>
        </authorList>
    </citation>
    <scope>NUCLEOTIDE SEQUENCE [LARGE SCALE GENOMIC DNA]</scope>
    <source>
        <strain evidence="2 3">TK</strain>
    </source>
</reference>